<name>A0A127KM87_9CAUD</name>
<reference evidence="1 2" key="1">
    <citation type="submission" date="2016-01" db="EMBL/GenBank/DDBJ databases">
        <title>The genomic content and context of auxiliary metabolic genes in marine cyanophages.</title>
        <authorList>
            <person name="Marston M.F."/>
            <person name="Martiny J.B.H."/>
            <person name="Crummett L.T."/>
        </authorList>
    </citation>
    <scope>NUCLEOTIDE SEQUENCE [LARGE SCALE GENOMIC DNA]</scope>
    <source>
        <strain evidence="1">RW_108_0702</strain>
    </source>
</reference>
<gene>
    <name evidence="1" type="ORF">R1080702_194</name>
</gene>
<dbReference type="KEGG" id="vg:29122696"/>
<proteinExistence type="predicted"/>
<dbReference type="RefSeq" id="YP_009301696.1">
    <property type="nucleotide sequence ID" value="NC_031235.1"/>
</dbReference>
<accession>A0A127KM87</accession>
<dbReference type="OrthoDB" id="27837at10239"/>
<dbReference type="EMBL" id="KU594606">
    <property type="protein sequence ID" value="AMO43203.1"/>
    <property type="molecule type" value="Genomic_DNA"/>
</dbReference>
<evidence type="ECO:0000313" key="1">
    <source>
        <dbReference type="EMBL" id="AMO43203.1"/>
    </source>
</evidence>
<protein>
    <submittedName>
        <fullName evidence="1">Uncharacterized protein</fullName>
    </submittedName>
</protein>
<sequence>MKLNSDDITRLIRACKSYQDQTGSEYMWEQYENLIQKLEYYDEENNIND</sequence>
<dbReference type="Proteomes" id="UP000203157">
    <property type="component" value="Segment"/>
</dbReference>
<organism evidence="1 2">
    <name type="scientific">Cyanophage S-RIM32</name>
    <dbReference type="NCBI Taxonomy" id="1278479"/>
    <lineage>
        <taxon>Viruses</taxon>
        <taxon>Duplodnaviria</taxon>
        <taxon>Heunggongvirae</taxon>
        <taxon>Uroviricota</taxon>
        <taxon>Caudoviricetes</taxon>
        <taxon>Pantevenvirales</taxon>
        <taxon>Kyanoviridae</taxon>
        <taxon>Bristolvirus</taxon>
        <taxon>Bristolvirus rhodeisland</taxon>
    </lineage>
</organism>
<evidence type="ECO:0000313" key="2">
    <source>
        <dbReference type="Proteomes" id="UP000203157"/>
    </source>
</evidence>
<dbReference type="GeneID" id="29122696"/>
<keyword evidence="2" id="KW-1185">Reference proteome</keyword>